<dbReference type="InterPro" id="IPR044600">
    <property type="entry name" value="ATL1/ATL16-like"/>
</dbReference>
<dbReference type="GO" id="GO:0016567">
    <property type="term" value="P:protein ubiquitination"/>
    <property type="evidence" value="ECO:0007669"/>
    <property type="project" value="InterPro"/>
</dbReference>
<evidence type="ECO:0000256" key="6">
    <source>
        <dbReference type="ARBA" id="ARBA00022771"/>
    </source>
</evidence>
<keyword evidence="6 9" id="KW-0863">Zinc-finger</keyword>
<dbReference type="GO" id="GO:0008270">
    <property type="term" value="F:zinc ion binding"/>
    <property type="evidence" value="ECO:0007669"/>
    <property type="project" value="UniProtKB-KW"/>
</dbReference>
<evidence type="ECO:0000313" key="14">
    <source>
        <dbReference type="Proteomes" id="UP001140949"/>
    </source>
</evidence>
<evidence type="ECO:0000313" key="13">
    <source>
        <dbReference type="EMBL" id="KAJ6834500.1"/>
    </source>
</evidence>
<keyword evidence="11" id="KW-1133">Transmembrane helix</keyword>
<keyword evidence="4" id="KW-0808">Transferase</keyword>
<dbReference type="Pfam" id="PF13639">
    <property type="entry name" value="zf-RING_2"/>
    <property type="match status" value="1"/>
</dbReference>
<dbReference type="InterPro" id="IPR001841">
    <property type="entry name" value="Znf_RING"/>
</dbReference>
<evidence type="ECO:0000256" key="11">
    <source>
        <dbReference type="SAM" id="Phobius"/>
    </source>
</evidence>
<keyword evidence="5" id="KW-0479">Metal-binding</keyword>
<keyword evidence="7" id="KW-0833">Ubl conjugation pathway</keyword>
<dbReference type="Proteomes" id="UP001140949">
    <property type="component" value="Unassembled WGS sequence"/>
</dbReference>
<evidence type="ECO:0000259" key="12">
    <source>
        <dbReference type="PROSITE" id="PS50089"/>
    </source>
</evidence>
<evidence type="ECO:0000256" key="7">
    <source>
        <dbReference type="ARBA" id="ARBA00022786"/>
    </source>
</evidence>
<feature type="compositionally biased region" description="Pro residues" evidence="10">
    <location>
        <begin position="210"/>
        <end position="219"/>
    </location>
</feature>
<organism evidence="13 14">
    <name type="scientific">Iris pallida</name>
    <name type="common">Sweet iris</name>
    <dbReference type="NCBI Taxonomy" id="29817"/>
    <lineage>
        <taxon>Eukaryota</taxon>
        <taxon>Viridiplantae</taxon>
        <taxon>Streptophyta</taxon>
        <taxon>Embryophyta</taxon>
        <taxon>Tracheophyta</taxon>
        <taxon>Spermatophyta</taxon>
        <taxon>Magnoliopsida</taxon>
        <taxon>Liliopsida</taxon>
        <taxon>Asparagales</taxon>
        <taxon>Iridaceae</taxon>
        <taxon>Iridoideae</taxon>
        <taxon>Irideae</taxon>
        <taxon>Iris</taxon>
    </lineage>
</organism>
<evidence type="ECO:0000256" key="5">
    <source>
        <dbReference type="ARBA" id="ARBA00022723"/>
    </source>
</evidence>
<evidence type="ECO:0000256" key="1">
    <source>
        <dbReference type="ARBA" id="ARBA00000900"/>
    </source>
</evidence>
<dbReference type="AlphaFoldDB" id="A0AAX6H0F1"/>
<comment type="pathway">
    <text evidence="2">Protein modification; protein ubiquitination.</text>
</comment>
<keyword evidence="11" id="KW-0812">Transmembrane</keyword>
<dbReference type="EC" id="2.3.2.27" evidence="3"/>
<dbReference type="SUPFAM" id="SSF57850">
    <property type="entry name" value="RING/U-box"/>
    <property type="match status" value="1"/>
</dbReference>
<sequence>MSLHRRILLSSEINGRDLYQYSSSPPLPTNLLADSSTAVPFQRHLSNAAIAAVSAISAAIFLALTYYSVLRHRRRRLLDHSDESYYSAGDETSDDDGVGAHHVWNIRTVGLDNSAILSLGSYAYLPPSGTDGGGLAATADCPVCLGGLEDGDMVRLLPTCGHVFHVSCIDPWLRAHVSCPLCRAHIPPPQPSAAGGADGEARVLSDTEAPPSPPPPPPPPEEEEDDPGSPIDHRSVTTETEMEERGSEERKDDNSGEDSWKEVEVPSSSGSGRVFFFARMSRGRSGSVLPV</sequence>
<evidence type="ECO:0000256" key="10">
    <source>
        <dbReference type="SAM" id="MobiDB-lite"/>
    </source>
</evidence>
<dbReference type="GO" id="GO:0061630">
    <property type="term" value="F:ubiquitin protein ligase activity"/>
    <property type="evidence" value="ECO:0007669"/>
    <property type="project" value="UniProtKB-EC"/>
</dbReference>
<dbReference type="EMBL" id="JANAVB010014398">
    <property type="protein sequence ID" value="KAJ6834500.1"/>
    <property type="molecule type" value="Genomic_DNA"/>
</dbReference>
<keyword evidence="8" id="KW-0862">Zinc</keyword>
<evidence type="ECO:0000256" key="3">
    <source>
        <dbReference type="ARBA" id="ARBA00012483"/>
    </source>
</evidence>
<dbReference type="PANTHER" id="PTHR46913">
    <property type="entry name" value="RING-H2 FINGER PROTEIN ATL16"/>
    <property type="match status" value="1"/>
</dbReference>
<evidence type="ECO:0000256" key="9">
    <source>
        <dbReference type="PROSITE-ProRule" id="PRU00175"/>
    </source>
</evidence>
<dbReference type="SMART" id="SM00184">
    <property type="entry name" value="RING"/>
    <property type="match status" value="1"/>
</dbReference>
<dbReference type="InterPro" id="IPR013083">
    <property type="entry name" value="Znf_RING/FYVE/PHD"/>
</dbReference>
<feature type="transmembrane region" description="Helical" evidence="11">
    <location>
        <begin position="48"/>
        <end position="69"/>
    </location>
</feature>
<dbReference type="PROSITE" id="PS50089">
    <property type="entry name" value="ZF_RING_2"/>
    <property type="match status" value="1"/>
</dbReference>
<feature type="compositionally biased region" description="Basic and acidic residues" evidence="10">
    <location>
        <begin position="243"/>
        <end position="264"/>
    </location>
</feature>
<keyword evidence="14" id="KW-1185">Reference proteome</keyword>
<feature type="domain" description="RING-type" evidence="12">
    <location>
        <begin position="141"/>
        <end position="183"/>
    </location>
</feature>
<dbReference type="Gene3D" id="3.30.40.10">
    <property type="entry name" value="Zinc/RING finger domain, C3HC4 (zinc finger)"/>
    <property type="match status" value="1"/>
</dbReference>
<feature type="region of interest" description="Disordered" evidence="10">
    <location>
        <begin position="190"/>
        <end position="291"/>
    </location>
</feature>
<evidence type="ECO:0000256" key="4">
    <source>
        <dbReference type="ARBA" id="ARBA00022679"/>
    </source>
</evidence>
<protein>
    <recommendedName>
        <fullName evidence="3">RING-type E3 ubiquitin transferase</fullName>
        <ecNumber evidence="3">2.3.2.27</ecNumber>
    </recommendedName>
</protein>
<comment type="caution">
    <text evidence="13">The sequence shown here is derived from an EMBL/GenBank/DDBJ whole genome shotgun (WGS) entry which is preliminary data.</text>
</comment>
<evidence type="ECO:0000256" key="8">
    <source>
        <dbReference type="ARBA" id="ARBA00022833"/>
    </source>
</evidence>
<name>A0AAX6H0F1_IRIPA</name>
<accession>A0AAX6H0F1</accession>
<gene>
    <name evidence="13" type="ORF">M6B38_334585</name>
</gene>
<reference evidence="13" key="2">
    <citation type="submission" date="2023-04" db="EMBL/GenBank/DDBJ databases">
        <authorList>
            <person name="Bruccoleri R.E."/>
            <person name="Oakeley E.J."/>
            <person name="Faust A.-M."/>
            <person name="Dessus-Babus S."/>
            <person name="Altorfer M."/>
            <person name="Burckhardt D."/>
            <person name="Oertli M."/>
            <person name="Naumann U."/>
            <person name="Petersen F."/>
            <person name="Wong J."/>
        </authorList>
    </citation>
    <scope>NUCLEOTIDE SEQUENCE</scope>
    <source>
        <strain evidence="13">GSM-AAB239-AS_SAM_17_03QT</strain>
        <tissue evidence="13">Leaf</tissue>
    </source>
</reference>
<evidence type="ECO:0000256" key="2">
    <source>
        <dbReference type="ARBA" id="ARBA00004906"/>
    </source>
</evidence>
<reference evidence="13" key="1">
    <citation type="journal article" date="2023" name="GigaByte">
        <title>Genome assembly of the bearded iris, Iris pallida Lam.</title>
        <authorList>
            <person name="Bruccoleri R.E."/>
            <person name="Oakeley E.J."/>
            <person name="Faust A.M.E."/>
            <person name="Altorfer M."/>
            <person name="Dessus-Babus S."/>
            <person name="Burckhardt D."/>
            <person name="Oertli M."/>
            <person name="Naumann U."/>
            <person name="Petersen F."/>
            <person name="Wong J."/>
        </authorList>
    </citation>
    <scope>NUCLEOTIDE SEQUENCE</scope>
    <source>
        <strain evidence="13">GSM-AAB239-AS_SAM_17_03QT</strain>
    </source>
</reference>
<keyword evidence="11" id="KW-0472">Membrane</keyword>
<dbReference type="PANTHER" id="PTHR46913:SF19">
    <property type="entry name" value="RING-TYPE E3 UBIQUITIN TRANSFERASE"/>
    <property type="match status" value="1"/>
</dbReference>
<comment type="catalytic activity">
    <reaction evidence="1">
        <text>S-ubiquitinyl-[E2 ubiquitin-conjugating enzyme]-L-cysteine + [acceptor protein]-L-lysine = [E2 ubiquitin-conjugating enzyme]-L-cysteine + N(6)-ubiquitinyl-[acceptor protein]-L-lysine.</text>
        <dbReference type="EC" id="2.3.2.27"/>
    </reaction>
</comment>
<proteinExistence type="predicted"/>
<dbReference type="CDD" id="cd16454">
    <property type="entry name" value="RING-H2_PA-TM-RING"/>
    <property type="match status" value="1"/>
</dbReference>